<organism evidence="1 2">
    <name type="scientific">Dibothriocephalus latus</name>
    <name type="common">Fish tapeworm</name>
    <name type="synonym">Diphyllobothrium latum</name>
    <dbReference type="NCBI Taxonomy" id="60516"/>
    <lineage>
        <taxon>Eukaryota</taxon>
        <taxon>Metazoa</taxon>
        <taxon>Spiralia</taxon>
        <taxon>Lophotrochozoa</taxon>
        <taxon>Platyhelminthes</taxon>
        <taxon>Cestoda</taxon>
        <taxon>Eucestoda</taxon>
        <taxon>Diphyllobothriidea</taxon>
        <taxon>Diphyllobothriidae</taxon>
        <taxon>Dibothriocephalus</taxon>
    </lineage>
</organism>
<keyword evidence="2" id="KW-1185">Reference proteome</keyword>
<dbReference type="InterPro" id="IPR013083">
    <property type="entry name" value="Znf_RING/FYVE/PHD"/>
</dbReference>
<dbReference type="PANTHER" id="PTHR10131:SF151">
    <property type="entry name" value="TNF RECEPTOR ASSOCIATED FACTOR (TRAF) HOMOLOG"/>
    <property type="match status" value="1"/>
</dbReference>
<dbReference type="GO" id="GO:0043122">
    <property type="term" value="P:regulation of canonical NF-kappaB signal transduction"/>
    <property type="evidence" value="ECO:0007669"/>
    <property type="project" value="TreeGrafter"/>
</dbReference>
<evidence type="ECO:0000313" key="1">
    <source>
        <dbReference type="EMBL" id="VDN08649.1"/>
    </source>
</evidence>
<dbReference type="SUPFAM" id="SSF49599">
    <property type="entry name" value="TRAF domain-like"/>
    <property type="match status" value="2"/>
</dbReference>
<dbReference type="Gene3D" id="3.30.40.10">
    <property type="entry name" value="Zinc/RING finger domain, C3HC4 (zinc finger)"/>
    <property type="match status" value="2"/>
</dbReference>
<evidence type="ECO:0000313" key="2">
    <source>
        <dbReference type="Proteomes" id="UP000281553"/>
    </source>
</evidence>
<dbReference type="AlphaFoldDB" id="A0A3P7NGL8"/>
<reference evidence="1 2" key="1">
    <citation type="submission" date="2018-11" db="EMBL/GenBank/DDBJ databases">
        <authorList>
            <consortium name="Pathogen Informatics"/>
        </authorList>
    </citation>
    <scope>NUCLEOTIDE SEQUENCE [LARGE SCALE GENOMIC DNA]</scope>
</reference>
<dbReference type="Gene3D" id="2.60.210.10">
    <property type="entry name" value="Apoptosis, Tumor Necrosis Factor Receptor Associated Protein 2, Chain A"/>
    <property type="match status" value="2"/>
</dbReference>
<name>A0A3P7NGL8_DIBLA</name>
<protein>
    <submittedName>
        <fullName evidence="1">Uncharacterized protein</fullName>
    </submittedName>
</protein>
<sequence>MRRPLLFEECGHSCCSKCFTDLMASTGRCPVDGAALERSKVTVDKQMQRELDHLGVKCNYFEQGCTWTGLASELSEHLEDCQCRLVSCIYDCGLEFEYGCTFRGKKKAIKAHLAEELLLHMLLMRDALHEFRNLLDMQVQAVQESQATVKKLQAKLRRSEAYFEPSFIWRIEGYRQKFEDAQQGKRTALFSQPFYSNNAYLKRPTSERNQCFGSPRFIELEQMNAREFVVDNTLYLKALFEIES</sequence>
<proteinExistence type="predicted"/>
<dbReference type="Proteomes" id="UP000281553">
    <property type="component" value="Unassembled WGS sequence"/>
</dbReference>
<accession>A0A3P7NGL8</accession>
<gene>
    <name evidence="1" type="ORF">DILT_LOCUS4480</name>
</gene>
<dbReference type="EMBL" id="UYRU01045547">
    <property type="protein sequence ID" value="VDN08649.1"/>
    <property type="molecule type" value="Genomic_DNA"/>
</dbReference>
<dbReference type="InterPro" id="IPR008974">
    <property type="entry name" value="TRAF-like"/>
</dbReference>
<dbReference type="OrthoDB" id="5574452at2759"/>
<dbReference type="PANTHER" id="PTHR10131">
    <property type="entry name" value="TNF RECEPTOR ASSOCIATED FACTOR"/>
    <property type="match status" value="1"/>
</dbReference>
<dbReference type="SUPFAM" id="SSF57850">
    <property type="entry name" value="RING/U-box"/>
    <property type="match status" value="1"/>
</dbReference>